<dbReference type="Proteomes" id="UP001623660">
    <property type="component" value="Unassembled WGS sequence"/>
</dbReference>
<name>A0ABW8SHC9_9CLOT</name>
<accession>A0ABW8SHC9</accession>
<dbReference type="EMBL" id="JBJHZX010000007">
    <property type="protein sequence ID" value="MFL0195238.1"/>
    <property type="molecule type" value="Genomic_DNA"/>
</dbReference>
<sequence>MNSQARDNIHKAKESLKNAQQGLQVAAGQVENGNIKKQIETQLTQVGNCLEECQKIASGLSTHKA</sequence>
<protein>
    <submittedName>
        <fullName evidence="1">Uncharacterized protein</fullName>
    </submittedName>
</protein>
<organism evidence="1 2">
    <name type="scientific">Candidatus Clostridium eludens</name>
    <dbReference type="NCBI Taxonomy" id="3381663"/>
    <lineage>
        <taxon>Bacteria</taxon>
        <taxon>Bacillati</taxon>
        <taxon>Bacillota</taxon>
        <taxon>Clostridia</taxon>
        <taxon>Eubacteriales</taxon>
        <taxon>Clostridiaceae</taxon>
        <taxon>Clostridium</taxon>
    </lineage>
</organism>
<evidence type="ECO:0000313" key="2">
    <source>
        <dbReference type="Proteomes" id="UP001623660"/>
    </source>
</evidence>
<gene>
    <name evidence="1" type="ORF">ACJDU8_06610</name>
</gene>
<proteinExistence type="predicted"/>
<comment type="caution">
    <text evidence="1">The sequence shown here is derived from an EMBL/GenBank/DDBJ whole genome shotgun (WGS) entry which is preliminary data.</text>
</comment>
<dbReference type="RefSeq" id="WP_406791361.1">
    <property type="nucleotide sequence ID" value="NZ_JBJHZX010000007.1"/>
</dbReference>
<reference evidence="1 2" key="1">
    <citation type="submission" date="2024-11" db="EMBL/GenBank/DDBJ databases">
        <authorList>
            <person name="Heng Y.C."/>
            <person name="Lim A.C.H."/>
            <person name="Lee J.K.Y."/>
            <person name="Kittelmann S."/>
        </authorList>
    </citation>
    <scope>NUCLEOTIDE SEQUENCE [LARGE SCALE GENOMIC DNA]</scope>
    <source>
        <strain evidence="1 2">WILCCON 0269</strain>
    </source>
</reference>
<keyword evidence="2" id="KW-1185">Reference proteome</keyword>
<evidence type="ECO:0000313" key="1">
    <source>
        <dbReference type="EMBL" id="MFL0195238.1"/>
    </source>
</evidence>